<protein>
    <recommendedName>
        <fullName evidence="4">BZIP domain-containing protein</fullName>
    </recommendedName>
</protein>
<organism evidence="2 3">
    <name type="scientific">Globisporangium ultimum (strain ATCC 200006 / CBS 805.95 / DAOM BR144)</name>
    <name type="common">Pythium ultimum</name>
    <dbReference type="NCBI Taxonomy" id="431595"/>
    <lineage>
        <taxon>Eukaryota</taxon>
        <taxon>Sar</taxon>
        <taxon>Stramenopiles</taxon>
        <taxon>Oomycota</taxon>
        <taxon>Peronosporomycetes</taxon>
        <taxon>Pythiales</taxon>
        <taxon>Pythiaceae</taxon>
        <taxon>Globisporangium</taxon>
    </lineage>
</organism>
<dbReference type="OMA" id="SHRGQEP"/>
<evidence type="ECO:0008006" key="4">
    <source>
        <dbReference type="Google" id="ProtNLM"/>
    </source>
</evidence>
<dbReference type="Proteomes" id="UP000019132">
    <property type="component" value="Unassembled WGS sequence"/>
</dbReference>
<accession>K3W8R0</accession>
<dbReference type="EnsemblProtists" id="PYU1_T001351">
    <property type="protein sequence ID" value="PYU1_T001351"/>
    <property type="gene ID" value="PYU1_G001351"/>
</dbReference>
<proteinExistence type="predicted"/>
<reference evidence="2" key="3">
    <citation type="submission" date="2015-02" db="UniProtKB">
        <authorList>
            <consortium name="EnsemblProtists"/>
        </authorList>
    </citation>
    <scope>IDENTIFICATION</scope>
    <source>
        <strain evidence="2">DAOM BR144</strain>
    </source>
</reference>
<reference evidence="3" key="2">
    <citation type="submission" date="2010-04" db="EMBL/GenBank/DDBJ databases">
        <authorList>
            <person name="Buell R."/>
            <person name="Hamilton J."/>
            <person name="Hostetler J."/>
        </authorList>
    </citation>
    <scope>NUCLEOTIDE SEQUENCE [LARGE SCALE GENOMIC DNA]</scope>
    <source>
        <strain evidence="3">DAOM:BR144</strain>
    </source>
</reference>
<keyword evidence="3" id="KW-1185">Reference proteome</keyword>
<evidence type="ECO:0000256" key="1">
    <source>
        <dbReference type="SAM" id="Coils"/>
    </source>
</evidence>
<feature type="coiled-coil region" evidence="1">
    <location>
        <begin position="122"/>
        <end position="152"/>
    </location>
</feature>
<dbReference type="VEuPathDB" id="FungiDB:PYU1_G001351"/>
<dbReference type="AlphaFoldDB" id="K3W8R0"/>
<dbReference type="InParanoid" id="K3W8R0"/>
<sequence length="237" mass="25925">MSFLVEDDTLEVALAFIDACDADADTDTADTSIVLSPSVSFASFDDGDDVACVARRDDAKPNSLQVVIRSTRDNKLTAQQQLQISECSELSQQQAQTSPLTALARNTSGRAKRNASAVNRLRARKKAEALSLRNEVAELQEKLLELQHAKRAGKSMQAIMRLQREQAGKEKDAGDANSSGSSLPPKAVSIWLSIAAMQAQERFKSEALNVKLKSAVERQLHIHKALRELISKPEILE</sequence>
<name>K3W8R0_GLOUD</name>
<reference evidence="3" key="1">
    <citation type="journal article" date="2010" name="Genome Biol.">
        <title>Genome sequence of the necrotrophic plant pathogen Pythium ultimum reveals original pathogenicity mechanisms and effector repertoire.</title>
        <authorList>
            <person name="Levesque C.A."/>
            <person name="Brouwer H."/>
            <person name="Cano L."/>
            <person name="Hamilton J.P."/>
            <person name="Holt C."/>
            <person name="Huitema E."/>
            <person name="Raffaele S."/>
            <person name="Robideau G.P."/>
            <person name="Thines M."/>
            <person name="Win J."/>
            <person name="Zerillo M.M."/>
            <person name="Beakes G.W."/>
            <person name="Boore J.L."/>
            <person name="Busam D."/>
            <person name="Dumas B."/>
            <person name="Ferriera S."/>
            <person name="Fuerstenberg S.I."/>
            <person name="Gachon C.M."/>
            <person name="Gaulin E."/>
            <person name="Govers F."/>
            <person name="Grenville-Briggs L."/>
            <person name="Horner N."/>
            <person name="Hostetler J."/>
            <person name="Jiang R.H."/>
            <person name="Johnson J."/>
            <person name="Krajaejun T."/>
            <person name="Lin H."/>
            <person name="Meijer H.J."/>
            <person name="Moore B."/>
            <person name="Morris P."/>
            <person name="Phuntmart V."/>
            <person name="Puiu D."/>
            <person name="Shetty J."/>
            <person name="Stajich J.E."/>
            <person name="Tripathy S."/>
            <person name="Wawra S."/>
            <person name="van West P."/>
            <person name="Whitty B.R."/>
            <person name="Coutinho P.M."/>
            <person name="Henrissat B."/>
            <person name="Martin F."/>
            <person name="Thomas P.D."/>
            <person name="Tyler B.M."/>
            <person name="De Vries R.P."/>
            <person name="Kamoun S."/>
            <person name="Yandell M."/>
            <person name="Tisserat N."/>
            <person name="Buell C.R."/>
        </authorList>
    </citation>
    <scope>NUCLEOTIDE SEQUENCE</scope>
    <source>
        <strain evidence="3">DAOM:BR144</strain>
    </source>
</reference>
<evidence type="ECO:0000313" key="3">
    <source>
        <dbReference type="Proteomes" id="UP000019132"/>
    </source>
</evidence>
<evidence type="ECO:0000313" key="2">
    <source>
        <dbReference type="EnsemblProtists" id="PYU1_T001351"/>
    </source>
</evidence>
<dbReference type="HOGENOM" id="CLU_1173317_0_0_1"/>
<keyword evidence="1" id="KW-0175">Coiled coil</keyword>
<dbReference type="EMBL" id="GL376626">
    <property type="status" value="NOT_ANNOTATED_CDS"/>
    <property type="molecule type" value="Genomic_DNA"/>
</dbReference>